<gene>
    <name evidence="2" type="ORF">Pcinc_044002</name>
</gene>
<dbReference type="GO" id="GO:0005507">
    <property type="term" value="F:copper ion binding"/>
    <property type="evidence" value="ECO:0007669"/>
    <property type="project" value="TreeGrafter"/>
</dbReference>
<evidence type="ECO:0000256" key="1">
    <source>
        <dbReference type="ARBA" id="ARBA00010169"/>
    </source>
</evidence>
<comment type="caution">
    <text evidence="2">The sequence shown here is derived from an EMBL/GenBank/DDBJ whole genome shotgun (WGS) entry which is preliminary data.</text>
</comment>
<name>A0AAE1BGN7_PETCI</name>
<keyword evidence="3" id="KW-1185">Reference proteome</keyword>
<dbReference type="EMBL" id="JAWQEG010009052">
    <property type="protein sequence ID" value="KAK3849234.1"/>
    <property type="molecule type" value="Genomic_DNA"/>
</dbReference>
<dbReference type="SUPFAM" id="SSF54913">
    <property type="entry name" value="GlnB-like"/>
    <property type="match status" value="1"/>
</dbReference>
<dbReference type="PANTHER" id="PTHR23419">
    <property type="entry name" value="DIVALENT CATION TOLERANCE CUTA-RELATED"/>
    <property type="match status" value="1"/>
</dbReference>
<dbReference type="InterPro" id="IPR011322">
    <property type="entry name" value="N-reg_PII-like_a/b"/>
</dbReference>
<protein>
    <recommendedName>
        <fullName evidence="4">Protein CutA homolog</fullName>
    </recommendedName>
</protein>
<sequence>MITRKVTLVFMVVGVGAVLMPSLLSASRRLLSTTMAASSAYVPGTHSMAFVTAPSQEVAKKIAGGLVKNKLAACVNIIPGITSVYEWEEKINEDPEVLMMIKTRTSRLEELTKFVRENHPYDVCEVISSKIDQGNQPYLDWLGQIVPEK</sequence>
<dbReference type="InterPro" id="IPR004323">
    <property type="entry name" value="Ion_tolerance_CutA"/>
</dbReference>
<dbReference type="PANTHER" id="PTHR23419:SF8">
    <property type="entry name" value="FI09726P"/>
    <property type="match status" value="1"/>
</dbReference>
<dbReference type="AlphaFoldDB" id="A0AAE1BGN7"/>
<accession>A0AAE1BGN7</accession>
<dbReference type="GO" id="GO:0010038">
    <property type="term" value="P:response to metal ion"/>
    <property type="evidence" value="ECO:0007669"/>
    <property type="project" value="InterPro"/>
</dbReference>
<reference evidence="2" key="1">
    <citation type="submission" date="2023-10" db="EMBL/GenBank/DDBJ databases">
        <title>Genome assemblies of two species of porcelain crab, Petrolisthes cinctipes and Petrolisthes manimaculis (Anomura: Porcellanidae).</title>
        <authorList>
            <person name="Angst P."/>
        </authorList>
    </citation>
    <scope>NUCLEOTIDE SEQUENCE</scope>
    <source>
        <strain evidence="2">PB745_01</strain>
        <tissue evidence="2">Gill</tissue>
    </source>
</reference>
<comment type="similarity">
    <text evidence="1">Belongs to the CutA family.</text>
</comment>
<evidence type="ECO:0008006" key="4">
    <source>
        <dbReference type="Google" id="ProtNLM"/>
    </source>
</evidence>
<dbReference type="Gene3D" id="3.30.70.120">
    <property type="match status" value="1"/>
</dbReference>
<organism evidence="2 3">
    <name type="scientific">Petrolisthes cinctipes</name>
    <name type="common">Flat porcelain crab</name>
    <dbReference type="NCBI Taxonomy" id="88211"/>
    <lineage>
        <taxon>Eukaryota</taxon>
        <taxon>Metazoa</taxon>
        <taxon>Ecdysozoa</taxon>
        <taxon>Arthropoda</taxon>
        <taxon>Crustacea</taxon>
        <taxon>Multicrustacea</taxon>
        <taxon>Malacostraca</taxon>
        <taxon>Eumalacostraca</taxon>
        <taxon>Eucarida</taxon>
        <taxon>Decapoda</taxon>
        <taxon>Pleocyemata</taxon>
        <taxon>Anomura</taxon>
        <taxon>Galatheoidea</taxon>
        <taxon>Porcellanidae</taxon>
        <taxon>Petrolisthes</taxon>
    </lineage>
</organism>
<evidence type="ECO:0000313" key="2">
    <source>
        <dbReference type="EMBL" id="KAK3849234.1"/>
    </source>
</evidence>
<dbReference type="Proteomes" id="UP001286313">
    <property type="component" value="Unassembled WGS sequence"/>
</dbReference>
<evidence type="ECO:0000313" key="3">
    <source>
        <dbReference type="Proteomes" id="UP001286313"/>
    </source>
</evidence>
<proteinExistence type="inferred from homology"/>
<dbReference type="InterPro" id="IPR015867">
    <property type="entry name" value="N-reg_PII/ATP_PRibTrfase_C"/>
</dbReference>
<dbReference type="Pfam" id="PF03091">
    <property type="entry name" value="CutA1"/>
    <property type="match status" value="1"/>
</dbReference>